<evidence type="ECO:0000313" key="7">
    <source>
        <dbReference type="Proteomes" id="UP000279994"/>
    </source>
</evidence>
<organism evidence="6 7">
    <name type="scientific">Nocardioides pocheonensis</name>
    <dbReference type="NCBI Taxonomy" id="661485"/>
    <lineage>
        <taxon>Bacteria</taxon>
        <taxon>Bacillati</taxon>
        <taxon>Actinomycetota</taxon>
        <taxon>Actinomycetes</taxon>
        <taxon>Propionibacteriales</taxon>
        <taxon>Nocardioidaceae</taxon>
        <taxon>Nocardioides</taxon>
    </lineage>
</organism>
<dbReference type="PANTHER" id="PTHR11709">
    <property type="entry name" value="MULTI-COPPER OXIDASE"/>
    <property type="match status" value="1"/>
</dbReference>
<proteinExistence type="predicted"/>
<dbReference type="PANTHER" id="PTHR11709:SF394">
    <property type="entry name" value="FI03373P-RELATED"/>
    <property type="match status" value="1"/>
</dbReference>
<dbReference type="GO" id="GO:0016491">
    <property type="term" value="F:oxidoreductase activity"/>
    <property type="evidence" value="ECO:0007669"/>
    <property type="project" value="UniProtKB-KW"/>
</dbReference>
<keyword evidence="1" id="KW-0479">Metal-binding</keyword>
<protein>
    <submittedName>
        <fullName evidence="6">Copper oxidase</fullName>
    </submittedName>
</protein>
<evidence type="ECO:0000259" key="4">
    <source>
        <dbReference type="Pfam" id="PF00394"/>
    </source>
</evidence>
<dbReference type="RefSeq" id="WP_123222033.1">
    <property type="nucleotide sequence ID" value="NZ_RJSF01000019.1"/>
</dbReference>
<dbReference type="InterPro" id="IPR011707">
    <property type="entry name" value="Cu-oxidase-like_N"/>
</dbReference>
<evidence type="ECO:0000256" key="3">
    <source>
        <dbReference type="ARBA" id="ARBA00023008"/>
    </source>
</evidence>
<reference evidence="6 7" key="1">
    <citation type="submission" date="2018-11" db="EMBL/GenBank/DDBJ databases">
        <authorList>
            <person name="Li F."/>
        </authorList>
    </citation>
    <scope>NUCLEOTIDE SEQUENCE [LARGE SCALE GENOMIC DNA]</scope>
    <source>
        <strain evidence="6 7">Gsoil 818</strain>
    </source>
</reference>
<dbReference type="InterPro" id="IPR008972">
    <property type="entry name" value="Cupredoxin"/>
</dbReference>
<dbReference type="OrthoDB" id="345021at2"/>
<dbReference type="InterPro" id="IPR006311">
    <property type="entry name" value="TAT_signal"/>
</dbReference>
<feature type="domain" description="Plastocyanin-like" evidence="5">
    <location>
        <begin position="116"/>
        <end position="217"/>
    </location>
</feature>
<comment type="caution">
    <text evidence="6">The sequence shown here is derived from an EMBL/GenBank/DDBJ whole genome shotgun (WGS) entry which is preliminary data.</text>
</comment>
<dbReference type="Pfam" id="PF07732">
    <property type="entry name" value="Cu-oxidase_3"/>
    <property type="match status" value="1"/>
</dbReference>
<sequence>MTDQNSRAAGERPLSRRALLTGSLGVGIVVAGARSSMGASSGPSTLARLAGTAHPQKTVHLAGTDGWVSMPAGSPADAPFFPDSLAPDPFNTYVFGFRDVTGMTAQQVAAQRGKAQISAPMLSFDEEDDITITLSNLGLLVRPDLFDGHTLHWHGFVNAIPLFDGVPELSLAVPVGRDFSYFYRPHDAGTYMYHCHFEDVEHVQMGMTGMVFIRPAQNKAPVGSDPLGTKYAYNDHDGSTRYDREFAFMLTELWSAAHYRDAHIQVSDWTDYDPSFWLLNGRGYPDTLQPGGDPLSTAAGRLQYQPITSLVRCNAGDRVLLRMSNLGYQNHAMTVDNIDLTIVAKDASLLKGRDGTQNYIVTNTVDVGPGESRDVIFVAPGPGEYLLYDRNYSYLANGGGPGYGGMMTKILVGAPGTYPAQSAANA</sequence>
<name>A0A3N0GUH1_9ACTN</name>
<evidence type="ECO:0000259" key="5">
    <source>
        <dbReference type="Pfam" id="PF07732"/>
    </source>
</evidence>
<dbReference type="AlphaFoldDB" id="A0A3N0GUH1"/>
<dbReference type="Gene3D" id="2.60.40.420">
    <property type="entry name" value="Cupredoxins - blue copper proteins"/>
    <property type="match status" value="1"/>
</dbReference>
<evidence type="ECO:0000256" key="2">
    <source>
        <dbReference type="ARBA" id="ARBA00023002"/>
    </source>
</evidence>
<keyword evidence="2" id="KW-0560">Oxidoreductase</keyword>
<dbReference type="Pfam" id="PF00394">
    <property type="entry name" value="Cu-oxidase"/>
    <property type="match status" value="1"/>
</dbReference>
<dbReference type="Proteomes" id="UP000279994">
    <property type="component" value="Unassembled WGS sequence"/>
</dbReference>
<dbReference type="InterPro" id="IPR001117">
    <property type="entry name" value="Cu-oxidase_2nd"/>
</dbReference>
<evidence type="ECO:0000313" key="6">
    <source>
        <dbReference type="EMBL" id="RNM15782.1"/>
    </source>
</evidence>
<evidence type="ECO:0000256" key="1">
    <source>
        <dbReference type="ARBA" id="ARBA00022723"/>
    </source>
</evidence>
<accession>A0A3N0GUH1</accession>
<gene>
    <name evidence="6" type="ORF">EFL26_06260</name>
</gene>
<dbReference type="SUPFAM" id="SSF49503">
    <property type="entry name" value="Cupredoxins"/>
    <property type="match status" value="2"/>
</dbReference>
<feature type="domain" description="Plastocyanin-like" evidence="4">
    <location>
        <begin position="248"/>
        <end position="390"/>
    </location>
</feature>
<dbReference type="EMBL" id="RJSF01000019">
    <property type="protein sequence ID" value="RNM15782.1"/>
    <property type="molecule type" value="Genomic_DNA"/>
</dbReference>
<dbReference type="InterPro" id="IPR045087">
    <property type="entry name" value="Cu-oxidase_fam"/>
</dbReference>
<keyword evidence="3" id="KW-0186">Copper</keyword>
<dbReference type="PROSITE" id="PS51318">
    <property type="entry name" value="TAT"/>
    <property type="match status" value="1"/>
</dbReference>
<keyword evidence="7" id="KW-1185">Reference proteome</keyword>
<dbReference type="GO" id="GO:0005507">
    <property type="term" value="F:copper ion binding"/>
    <property type="evidence" value="ECO:0007669"/>
    <property type="project" value="InterPro"/>
</dbReference>